<name>A0A2N3II46_9BACT</name>
<reference evidence="2 3" key="1">
    <citation type="submission" date="2017-06" db="EMBL/GenBank/DDBJ databases">
        <title>Raineya orbicola gen. nov., sp. nov. a slightly thermophilic bacterium of the phylum Bacteroidetes and the description of Raineyaceae fam. nov.</title>
        <authorList>
            <person name="Albuquerque L."/>
            <person name="Polonia A.R.M."/>
            <person name="Barroso C."/>
            <person name="Froufe H.J.C."/>
            <person name="Lage O."/>
            <person name="Lobo-Da-Cunha A."/>
            <person name="Egas C."/>
            <person name="Da Costa M.S."/>
        </authorList>
    </citation>
    <scope>NUCLEOTIDE SEQUENCE [LARGE SCALE GENOMIC DNA]</scope>
    <source>
        <strain evidence="2 3">SPSPC-11</strain>
    </source>
</reference>
<proteinExistence type="predicted"/>
<accession>A0A2N3II46</accession>
<dbReference type="AlphaFoldDB" id="A0A2N3II46"/>
<gene>
    <name evidence="2" type="ORF">Rain11_0993</name>
</gene>
<dbReference type="OrthoDB" id="1429208at2"/>
<keyword evidence="3" id="KW-1185">Reference proteome</keyword>
<protein>
    <submittedName>
        <fullName evidence="2">Outer membrane protein beta-barrel domain</fullName>
    </submittedName>
</protein>
<evidence type="ECO:0000313" key="3">
    <source>
        <dbReference type="Proteomes" id="UP000233387"/>
    </source>
</evidence>
<sequence>MKKYICVFIAILFIQSSIFAQLRIGVRGGLQLADMRNQPDDRTGLDDETKMRLGYQLGLVFDYSLNNVIFFQPAIQINSKGSKVVETNNILNTKYTFQNSPLYVDVPLLLGLRFGLKGLKVFGMGGPYLAYGVGGKNYSRLDTPLGYTESETAIRWGNTTTLSAPKDLRPFDLGLVVSAGVELTNLQIGLHYTPSFTNIAPDGSGRKLYNTVIGINATLLFGGGGGGVARFL</sequence>
<dbReference type="Proteomes" id="UP000233387">
    <property type="component" value="Unassembled WGS sequence"/>
</dbReference>
<feature type="domain" description="Outer membrane protein beta-barrel" evidence="1">
    <location>
        <begin position="19"/>
        <end position="199"/>
    </location>
</feature>
<dbReference type="EMBL" id="NKXO01000013">
    <property type="protein sequence ID" value="PKQ69928.1"/>
    <property type="molecule type" value="Genomic_DNA"/>
</dbReference>
<dbReference type="RefSeq" id="WP_101358260.1">
    <property type="nucleotide sequence ID" value="NZ_NKXO01000013.1"/>
</dbReference>
<evidence type="ECO:0000259" key="1">
    <source>
        <dbReference type="Pfam" id="PF13568"/>
    </source>
</evidence>
<dbReference type="Pfam" id="PF13568">
    <property type="entry name" value="OMP_b-brl_2"/>
    <property type="match status" value="1"/>
</dbReference>
<comment type="caution">
    <text evidence="2">The sequence shown here is derived from an EMBL/GenBank/DDBJ whole genome shotgun (WGS) entry which is preliminary data.</text>
</comment>
<organism evidence="2 3">
    <name type="scientific">Raineya orbicola</name>
    <dbReference type="NCBI Taxonomy" id="2016530"/>
    <lineage>
        <taxon>Bacteria</taxon>
        <taxon>Pseudomonadati</taxon>
        <taxon>Bacteroidota</taxon>
        <taxon>Cytophagia</taxon>
        <taxon>Cytophagales</taxon>
        <taxon>Raineyaceae</taxon>
        <taxon>Raineya</taxon>
    </lineage>
</organism>
<evidence type="ECO:0000313" key="2">
    <source>
        <dbReference type="EMBL" id="PKQ69928.1"/>
    </source>
</evidence>
<dbReference type="InterPro" id="IPR025665">
    <property type="entry name" value="Beta-barrel_OMP_2"/>
</dbReference>